<organism evidence="2">
    <name type="scientific">marine metagenome</name>
    <dbReference type="NCBI Taxonomy" id="408172"/>
    <lineage>
        <taxon>unclassified sequences</taxon>
        <taxon>metagenomes</taxon>
        <taxon>ecological metagenomes</taxon>
    </lineage>
</organism>
<keyword evidence="1" id="KW-1015">Disulfide bond</keyword>
<dbReference type="SUPFAM" id="SSF49742">
    <property type="entry name" value="PHM/PNGase F"/>
    <property type="match status" value="1"/>
</dbReference>
<dbReference type="InterPro" id="IPR008977">
    <property type="entry name" value="PHM/PNGase_F_dom_sf"/>
</dbReference>
<accession>A0A382ZGR3</accession>
<dbReference type="AlphaFoldDB" id="A0A382ZGR3"/>
<dbReference type="InterPro" id="IPR014784">
    <property type="entry name" value="Cu2_ascorb_mOase-like_C"/>
</dbReference>
<dbReference type="GO" id="GO:0016715">
    <property type="term" value="F:oxidoreductase activity, acting on paired donors, with incorporation or reduction of molecular oxygen, reduced ascorbate as one donor, and incorporation of one atom of oxygen"/>
    <property type="evidence" value="ECO:0007669"/>
    <property type="project" value="InterPro"/>
</dbReference>
<sequence length="227" mass="26292">HHFLIYGFQANTPAFMIPQPHVYRELRDKNGNYILTTIQSMQFHTFVSGTQWPKMNYEFPAGIALKIPANYGFDLNSHYVNRTKSETSGEVYVNLHYADSKEVKHIADVIAFTNLDIRLPPHRITTLQRIFNFKKRVHIFQLFSHAHELNTEFRVEVSGGVRNGEEIYFTNDWEHPPILELDPPLVLDAGQGFKLIATYNNTRGKEVGFGFLSTDEMMILFGLYYTD</sequence>
<dbReference type="EMBL" id="UINC01183492">
    <property type="protein sequence ID" value="SVD94275.1"/>
    <property type="molecule type" value="Genomic_DNA"/>
</dbReference>
<dbReference type="Gene3D" id="2.60.120.230">
    <property type="match status" value="1"/>
</dbReference>
<reference evidence="2" key="1">
    <citation type="submission" date="2018-05" db="EMBL/GenBank/DDBJ databases">
        <authorList>
            <person name="Lanie J.A."/>
            <person name="Ng W.-L."/>
            <person name="Kazmierczak K.M."/>
            <person name="Andrzejewski T.M."/>
            <person name="Davidsen T.M."/>
            <person name="Wayne K.J."/>
            <person name="Tettelin H."/>
            <person name="Glass J.I."/>
            <person name="Rusch D."/>
            <person name="Podicherti R."/>
            <person name="Tsui H.-C.T."/>
            <person name="Winkler M.E."/>
        </authorList>
    </citation>
    <scope>NUCLEOTIDE SEQUENCE</scope>
</reference>
<protein>
    <submittedName>
        <fullName evidence="2">Uncharacterized protein</fullName>
    </submittedName>
</protein>
<evidence type="ECO:0000313" key="2">
    <source>
        <dbReference type="EMBL" id="SVD94275.1"/>
    </source>
</evidence>
<proteinExistence type="predicted"/>
<evidence type="ECO:0000256" key="1">
    <source>
        <dbReference type="ARBA" id="ARBA00023157"/>
    </source>
</evidence>
<name>A0A382ZGR3_9ZZZZ</name>
<gene>
    <name evidence="2" type="ORF">METZ01_LOCUS447129</name>
</gene>
<feature type="non-terminal residue" evidence="2">
    <location>
        <position position="1"/>
    </location>
</feature>